<organism evidence="1 2">
    <name type="scientific">Caerostris darwini</name>
    <dbReference type="NCBI Taxonomy" id="1538125"/>
    <lineage>
        <taxon>Eukaryota</taxon>
        <taxon>Metazoa</taxon>
        <taxon>Ecdysozoa</taxon>
        <taxon>Arthropoda</taxon>
        <taxon>Chelicerata</taxon>
        <taxon>Arachnida</taxon>
        <taxon>Araneae</taxon>
        <taxon>Araneomorphae</taxon>
        <taxon>Entelegynae</taxon>
        <taxon>Araneoidea</taxon>
        <taxon>Araneidae</taxon>
        <taxon>Caerostris</taxon>
    </lineage>
</organism>
<keyword evidence="2" id="KW-1185">Reference proteome</keyword>
<dbReference type="Proteomes" id="UP001054837">
    <property type="component" value="Unassembled WGS sequence"/>
</dbReference>
<proteinExistence type="predicted"/>
<dbReference type="EMBL" id="BPLQ01008085">
    <property type="protein sequence ID" value="GIY34666.1"/>
    <property type="molecule type" value="Genomic_DNA"/>
</dbReference>
<evidence type="ECO:0000313" key="1">
    <source>
        <dbReference type="EMBL" id="GIY34666.1"/>
    </source>
</evidence>
<sequence length="89" mass="9926">MKGCPKKSVTGDNNLKMGRCPFISVTPLLQVGRVKTLVSGHVGTLVLRRGTQKDFAASGTTGDLLEMMYQTEKKLLKKRIWREEALFKS</sequence>
<evidence type="ECO:0000313" key="2">
    <source>
        <dbReference type="Proteomes" id="UP001054837"/>
    </source>
</evidence>
<gene>
    <name evidence="1" type="ORF">CDAR_517361</name>
</gene>
<name>A0AAV4SN40_9ARAC</name>
<protein>
    <submittedName>
        <fullName evidence="1">Uncharacterized protein</fullName>
    </submittedName>
</protein>
<comment type="caution">
    <text evidence="1">The sequence shown here is derived from an EMBL/GenBank/DDBJ whole genome shotgun (WGS) entry which is preliminary data.</text>
</comment>
<accession>A0AAV4SN40</accession>
<dbReference type="AlphaFoldDB" id="A0AAV4SN40"/>
<reference evidence="1 2" key="1">
    <citation type="submission" date="2021-06" db="EMBL/GenBank/DDBJ databases">
        <title>Caerostris darwini draft genome.</title>
        <authorList>
            <person name="Kono N."/>
            <person name="Arakawa K."/>
        </authorList>
    </citation>
    <scope>NUCLEOTIDE SEQUENCE [LARGE SCALE GENOMIC DNA]</scope>
</reference>